<comment type="similarity">
    <text evidence="4">Belongs to the RSP5/NEDD4 family.</text>
</comment>
<dbReference type="SUPFAM" id="SSF51045">
    <property type="entry name" value="WW domain"/>
    <property type="match status" value="3"/>
</dbReference>
<keyword evidence="9 11" id="KW-0833">Ubl conjugation pathway</keyword>
<keyword evidence="6" id="KW-0963">Cytoplasm</keyword>
<dbReference type="SMART" id="SM00456">
    <property type="entry name" value="WW"/>
    <property type="match status" value="3"/>
</dbReference>
<accession>A0AB74IR05</accession>
<dbReference type="GO" id="GO:0007034">
    <property type="term" value="P:vacuolar transport"/>
    <property type="evidence" value="ECO:0007669"/>
    <property type="project" value="UniProtKB-ARBA"/>
</dbReference>
<evidence type="ECO:0000256" key="10">
    <source>
        <dbReference type="PIRSR" id="PIRSR001569-1"/>
    </source>
</evidence>
<dbReference type="FunFam" id="2.20.70.10:FF:000011">
    <property type="entry name" value="E3 ubiquitin-protein ligase"/>
    <property type="match status" value="1"/>
</dbReference>
<dbReference type="Pfam" id="PF00397">
    <property type="entry name" value="WW"/>
    <property type="match status" value="3"/>
</dbReference>
<comment type="catalytic activity">
    <reaction evidence="1">
        <text>S-ubiquitinyl-[E2 ubiquitin-conjugating enzyme]-L-cysteine + [acceptor protein]-L-lysine = [E2 ubiquitin-conjugating enzyme]-L-cysteine + N(6)-ubiquitinyl-[acceptor protein]-L-lysine.</text>
        <dbReference type="EC" id="2.3.2.26"/>
    </reaction>
</comment>
<dbReference type="SUPFAM" id="SSF56204">
    <property type="entry name" value="Hect, E3 ligase catalytic domain"/>
    <property type="match status" value="1"/>
</dbReference>
<dbReference type="Pfam" id="PF00168">
    <property type="entry name" value="C2"/>
    <property type="match status" value="1"/>
</dbReference>
<feature type="compositionally biased region" description="Polar residues" evidence="12">
    <location>
        <begin position="259"/>
        <end position="283"/>
    </location>
</feature>
<dbReference type="Gene3D" id="2.20.70.10">
    <property type="match status" value="2"/>
</dbReference>
<dbReference type="GO" id="GO:0005737">
    <property type="term" value="C:cytoplasm"/>
    <property type="evidence" value="ECO:0007669"/>
    <property type="project" value="UniProtKB-SubCell"/>
</dbReference>
<dbReference type="SUPFAM" id="SSF49562">
    <property type="entry name" value="C2 domain (Calcium/lipid-binding domain, CaLB)"/>
    <property type="match status" value="1"/>
</dbReference>
<evidence type="ECO:0000313" key="16">
    <source>
        <dbReference type="EMBL" id="THW39194.1"/>
    </source>
</evidence>
<sequence length="701" mass="78824">MADLPAQPNLRVTIIAADGLYKRDVFRFPDPFAVATINGEQTKTTGVIKKTLNPYWNESFDMRANEESILAVQIFDQKKFKKKDQGFLGVVNVRVGSVVDLDAGGDEMLTRDLRKSNDNLVVNGKLILNLSTNLRPAATPAAAAAAPARPNGAASSTTLDAPPPASAQRQASTSADTSAPRTAGFSAFEDSQGRLPPGWERREDNLGRTYYVDHNSRQTTWVRPTANFNAGEQRQANEAETQAQRARHQNRMLPDDRTGASSPTLSGGQNSPPNGPAGTSNPQAMSMMATGTTTAGTGELPAGWEQRHTPEGRAYFVDHNTRTTTWVDPRRQQYIRMYGQNAAAGTIQQQPVSQLGPLPSGWEMRLTNTARVYFVDHNTKTTTWDDPRLPSSLDQNVPQYKRDFRRKLIYFRSQPALRILSGQCHVKVRRSHIFEDSYAEIMRQSPNDLKKRLMIKFDGEDGLDYGGLSREFFFLLSHEMFNPFYCLFEYSAIDNYTLQINPHSGINPEHLGYFKFIGRVVGLAIFHRRFLDAFFIGAFYKMILRKKVSLADMEGVDADFYRTLSWTLDNSVENVIFEHFCVEDEVFGEKVTIDLKPGGRDIEVTDDNKREYCIRTWDSEQKSRLLQFATGTSRIPVNGFKDLQGSDGPRRFTIEKSGEEGQLPKSHTCFNRLDLPPYKTYEALNAKLLWAVEETVGFGQE</sequence>
<dbReference type="PROSITE" id="PS50004">
    <property type="entry name" value="C2"/>
    <property type="match status" value="1"/>
</dbReference>
<dbReference type="CDD" id="cd00078">
    <property type="entry name" value="HECTc"/>
    <property type="match status" value="1"/>
</dbReference>
<dbReference type="InterPro" id="IPR036020">
    <property type="entry name" value="WW_dom_sf"/>
</dbReference>
<evidence type="ECO:0000256" key="9">
    <source>
        <dbReference type="ARBA" id="ARBA00022786"/>
    </source>
</evidence>
<dbReference type="InterPro" id="IPR050409">
    <property type="entry name" value="E3_ubiq-protein_ligase"/>
</dbReference>
<feature type="domain" description="C2" evidence="13">
    <location>
        <begin position="1"/>
        <end position="111"/>
    </location>
</feature>
<protein>
    <recommendedName>
        <fullName evidence="5">HECT-type E3 ubiquitin transferase</fullName>
        <ecNumber evidence="5">2.3.2.26</ecNumber>
    </recommendedName>
</protein>
<feature type="domain" description="WW" evidence="14">
    <location>
        <begin position="298"/>
        <end position="331"/>
    </location>
</feature>
<dbReference type="PROSITE" id="PS50020">
    <property type="entry name" value="WW_DOMAIN_2"/>
    <property type="match status" value="3"/>
</dbReference>
<comment type="caution">
    <text evidence="16">The sequence shown here is derived from an EMBL/GenBank/DDBJ whole genome shotgun (WGS) entry which is preliminary data.</text>
</comment>
<dbReference type="GO" id="GO:0006511">
    <property type="term" value="P:ubiquitin-dependent protein catabolic process"/>
    <property type="evidence" value="ECO:0007669"/>
    <property type="project" value="InterPro"/>
</dbReference>
<dbReference type="FunFam" id="2.60.40.150:FF:000074">
    <property type="entry name" value="E3 ubiquitin-protein ligase"/>
    <property type="match status" value="1"/>
</dbReference>
<evidence type="ECO:0000256" key="5">
    <source>
        <dbReference type="ARBA" id="ARBA00012485"/>
    </source>
</evidence>
<dbReference type="PIRSF" id="PIRSF001569">
    <property type="entry name" value="E3_ub_ligase_SMURF1"/>
    <property type="match status" value="1"/>
</dbReference>
<dbReference type="InterPro" id="IPR000569">
    <property type="entry name" value="HECT_dom"/>
</dbReference>
<feature type="compositionally biased region" description="Polar residues" evidence="12">
    <location>
        <begin position="233"/>
        <end position="244"/>
    </location>
</feature>
<dbReference type="InterPro" id="IPR000008">
    <property type="entry name" value="C2_dom"/>
</dbReference>
<keyword evidence="8" id="KW-0677">Repeat</keyword>
<dbReference type="EMBL" id="QZAM01000170">
    <property type="protein sequence ID" value="THW39194.1"/>
    <property type="molecule type" value="Genomic_DNA"/>
</dbReference>
<dbReference type="CDD" id="cd00201">
    <property type="entry name" value="WW"/>
    <property type="match status" value="3"/>
</dbReference>
<evidence type="ECO:0000313" key="17">
    <source>
        <dbReference type="Proteomes" id="UP000309076"/>
    </source>
</evidence>
<comment type="pathway">
    <text evidence="3">Protein modification; protein ubiquitination.</text>
</comment>
<dbReference type="PANTHER" id="PTHR11254:SF440">
    <property type="entry name" value="E3 UBIQUITIN-PROTEIN LIGASE NEDD-4"/>
    <property type="match status" value="1"/>
</dbReference>
<dbReference type="FunFam" id="3.30.2160.10:FF:000001">
    <property type="entry name" value="E3 ubiquitin-protein ligase NEDD4-like"/>
    <property type="match status" value="1"/>
</dbReference>
<feature type="compositionally biased region" description="Low complexity" evidence="12">
    <location>
        <begin position="141"/>
        <end position="154"/>
    </location>
</feature>
<dbReference type="PROSITE" id="PS50237">
    <property type="entry name" value="HECT"/>
    <property type="match status" value="1"/>
</dbReference>
<dbReference type="InterPro" id="IPR035892">
    <property type="entry name" value="C2_domain_sf"/>
</dbReference>
<dbReference type="PANTHER" id="PTHR11254">
    <property type="entry name" value="HECT DOMAIN UBIQUITIN-PROTEIN LIGASE"/>
    <property type="match status" value="1"/>
</dbReference>
<evidence type="ECO:0000259" key="13">
    <source>
        <dbReference type="PROSITE" id="PS50004"/>
    </source>
</evidence>
<gene>
    <name evidence="16" type="ORF">D6D21_07428</name>
</gene>
<comment type="subcellular location">
    <subcellularLocation>
        <location evidence="2">Cytoplasm</location>
    </subcellularLocation>
</comment>
<organism evidence="16 17">
    <name type="scientific">Aureobasidium pullulans</name>
    <name type="common">Black yeast</name>
    <name type="synonym">Pullularia pullulans</name>
    <dbReference type="NCBI Taxonomy" id="5580"/>
    <lineage>
        <taxon>Eukaryota</taxon>
        <taxon>Fungi</taxon>
        <taxon>Dikarya</taxon>
        <taxon>Ascomycota</taxon>
        <taxon>Pezizomycotina</taxon>
        <taxon>Dothideomycetes</taxon>
        <taxon>Dothideomycetidae</taxon>
        <taxon>Dothideales</taxon>
        <taxon>Saccotheciaceae</taxon>
        <taxon>Aureobasidium</taxon>
    </lineage>
</organism>
<dbReference type="GO" id="GO:0072666">
    <property type="term" value="P:establishment of protein localization to vacuole"/>
    <property type="evidence" value="ECO:0007669"/>
    <property type="project" value="UniProtKB-ARBA"/>
</dbReference>
<dbReference type="Pfam" id="PF00632">
    <property type="entry name" value="HECT"/>
    <property type="match status" value="2"/>
</dbReference>
<dbReference type="GO" id="GO:0006886">
    <property type="term" value="P:intracellular protein transport"/>
    <property type="evidence" value="ECO:0007669"/>
    <property type="project" value="UniProtKB-ARBA"/>
</dbReference>
<feature type="active site" description="Glycyl thioester intermediate" evidence="10 11">
    <location>
        <position position="669"/>
    </location>
</feature>
<dbReference type="SMART" id="SM00119">
    <property type="entry name" value="HECTc"/>
    <property type="match status" value="1"/>
</dbReference>
<dbReference type="GO" id="GO:0061630">
    <property type="term" value="F:ubiquitin protein ligase activity"/>
    <property type="evidence" value="ECO:0007669"/>
    <property type="project" value="UniProtKB-EC"/>
</dbReference>
<dbReference type="Proteomes" id="UP000309076">
    <property type="component" value="Unassembled WGS sequence"/>
</dbReference>
<reference evidence="16 17" key="1">
    <citation type="submission" date="2018-10" db="EMBL/GenBank/DDBJ databases">
        <title>Fifty Aureobasidium pullulans genomes reveal a recombining polyextremotolerant generalist.</title>
        <authorList>
            <person name="Gostincar C."/>
            <person name="Turk M."/>
            <person name="Zajc J."/>
            <person name="Gunde-Cimerman N."/>
        </authorList>
    </citation>
    <scope>NUCLEOTIDE SEQUENCE [LARGE SCALE GENOMIC DNA]</scope>
    <source>
        <strain evidence="16 17">EXF-10796</strain>
    </source>
</reference>
<name>A0AB74IR05_AURPU</name>
<dbReference type="FunFam" id="3.90.1750.10:FF:000005">
    <property type="entry name" value="E3 ubiquitin-protein ligase"/>
    <property type="match status" value="1"/>
</dbReference>
<evidence type="ECO:0000256" key="11">
    <source>
        <dbReference type="PROSITE-ProRule" id="PRU00104"/>
    </source>
</evidence>
<dbReference type="SMART" id="SM00239">
    <property type="entry name" value="C2"/>
    <property type="match status" value="1"/>
</dbReference>
<evidence type="ECO:0000259" key="14">
    <source>
        <dbReference type="PROSITE" id="PS50020"/>
    </source>
</evidence>
<feature type="domain" description="WW" evidence="14">
    <location>
        <begin position="193"/>
        <end position="226"/>
    </location>
</feature>
<evidence type="ECO:0000256" key="12">
    <source>
        <dbReference type="SAM" id="MobiDB-lite"/>
    </source>
</evidence>
<dbReference type="InterPro" id="IPR035983">
    <property type="entry name" value="Hect_E3_ubiquitin_ligase"/>
</dbReference>
<evidence type="ECO:0000259" key="15">
    <source>
        <dbReference type="PROSITE" id="PS50237"/>
    </source>
</evidence>
<feature type="region of interest" description="Disordered" evidence="12">
    <location>
        <begin position="233"/>
        <end position="285"/>
    </location>
</feature>
<evidence type="ECO:0000256" key="2">
    <source>
        <dbReference type="ARBA" id="ARBA00004496"/>
    </source>
</evidence>
<feature type="region of interest" description="Disordered" evidence="12">
    <location>
        <begin position="141"/>
        <end position="202"/>
    </location>
</feature>
<feature type="domain" description="HECT" evidence="15">
    <location>
        <begin position="445"/>
        <end position="701"/>
    </location>
</feature>
<dbReference type="EC" id="2.3.2.26" evidence="5"/>
<dbReference type="Gene3D" id="3.30.2410.10">
    <property type="entry name" value="Hect, E3 ligase catalytic domain"/>
    <property type="match status" value="1"/>
</dbReference>
<evidence type="ECO:0000256" key="4">
    <source>
        <dbReference type="ARBA" id="ARBA00010334"/>
    </source>
</evidence>
<dbReference type="FunFam" id="3.30.2410.10:FF:000001">
    <property type="entry name" value="E3 ubiquitin-protein ligase NEDD4-like"/>
    <property type="match status" value="1"/>
</dbReference>
<feature type="domain" description="WW" evidence="14">
    <location>
        <begin position="356"/>
        <end position="389"/>
    </location>
</feature>
<evidence type="ECO:0000256" key="1">
    <source>
        <dbReference type="ARBA" id="ARBA00000885"/>
    </source>
</evidence>
<dbReference type="PROSITE" id="PS01159">
    <property type="entry name" value="WW_DOMAIN_1"/>
    <property type="match status" value="3"/>
</dbReference>
<dbReference type="Gene3D" id="3.90.1750.10">
    <property type="entry name" value="Hect, E3 ligase catalytic domains"/>
    <property type="match status" value="1"/>
</dbReference>
<dbReference type="AlphaFoldDB" id="A0AB74IR05"/>
<keyword evidence="7" id="KW-0808">Transferase</keyword>
<evidence type="ECO:0000256" key="7">
    <source>
        <dbReference type="ARBA" id="ARBA00022679"/>
    </source>
</evidence>
<dbReference type="InterPro" id="IPR024928">
    <property type="entry name" value="E3_ub_ligase_SMURF1"/>
</dbReference>
<evidence type="ECO:0000256" key="6">
    <source>
        <dbReference type="ARBA" id="ARBA00022490"/>
    </source>
</evidence>
<dbReference type="FunFam" id="2.20.70.10:FF:000017">
    <property type="entry name" value="E3 ubiquitin-protein ligase"/>
    <property type="match status" value="1"/>
</dbReference>
<dbReference type="InterPro" id="IPR001202">
    <property type="entry name" value="WW_dom"/>
</dbReference>
<evidence type="ECO:0000256" key="8">
    <source>
        <dbReference type="ARBA" id="ARBA00022737"/>
    </source>
</evidence>
<feature type="compositionally biased region" description="Low complexity" evidence="12">
    <location>
        <begin position="166"/>
        <end position="179"/>
    </location>
</feature>
<evidence type="ECO:0000256" key="3">
    <source>
        <dbReference type="ARBA" id="ARBA00004906"/>
    </source>
</evidence>
<dbReference type="GO" id="GO:0016567">
    <property type="term" value="P:protein ubiquitination"/>
    <property type="evidence" value="ECO:0007669"/>
    <property type="project" value="TreeGrafter"/>
</dbReference>
<dbReference type="Gene3D" id="2.60.40.150">
    <property type="entry name" value="C2 domain"/>
    <property type="match status" value="1"/>
</dbReference>
<proteinExistence type="inferred from homology"/>